<evidence type="ECO:0000313" key="1">
    <source>
        <dbReference type="EMBL" id="MET3579082.1"/>
    </source>
</evidence>
<gene>
    <name evidence="1" type="ORF">ABID19_002107</name>
</gene>
<keyword evidence="2" id="KW-1185">Reference proteome</keyword>
<name>A0ABV2GM07_9HYPH</name>
<proteinExistence type="predicted"/>
<evidence type="ECO:0000313" key="2">
    <source>
        <dbReference type="Proteomes" id="UP001549204"/>
    </source>
</evidence>
<dbReference type="EMBL" id="JBEPMC010000003">
    <property type="protein sequence ID" value="MET3579082.1"/>
    <property type="molecule type" value="Genomic_DNA"/>
</dbReference>
<sequence length="46" mass="4859">MSGRTEGGAVERHVTAPRGIWHNTCGIPHSLFAARSYVQGLPGGIL</sequence>
<protein>
    <submittedName>
        <fullName evidence="1">Uncharacterized protein</fullName>
    </submittedName>
</protein>
<dbReference type="Proteomes" id="UP001549204">
    <property type="component" value="Unassembled WGS sequence"/>
</dbReference>
<accession>A0ABV2GM07</accession>
<comment type="caution">
    <text evidence="1">The sequence shown here is derived from an EMBL/GenBank/DDBJ whole genome shotgun (WGS) entry which is preliminary data.</text>
</comment>
<organism evidence="1 2">
    <name type="scientific">Mesorhizobium robiniae</name>
    <dbReference type="NCBI Taxonomy" id="559315"/>
    <lineage>
        <taxon>Bacteria</taxon>
        <taxon>Pseudomonadati</taxon>
        <taxon>Pseudomonadota</taxon>
        <taxon>Alphaproteobacteria</taxon>
        <taxon>Hyphomicrobiales</taxon>
        <taxon>Phyllobacteriaceae</taxon>
        <taxon>Mesorhizobium</taxon>
    </lineage>
</organism>
<reference evidence="1 2" key="1">
    <citation type="submission" date="2024-06" db="EMBL/GenBank/DDBJ databases">
        <title>Genomic Encyclopedia of Type Strains, Phase IV (KMG-IV): sequencing the most valuable type-strain genomes for metagenomic binning, comparative biology and taxonomic classification.</title>
        <authorList>
            <person name="Goeker M."/>
        </authorList>
    </citation>
    <scope>NUCLEOTIDE SEQUENCE [LARGE SCALE GENOMIC DNA]</scope>
    <source>
        <strain evidence="1 2">DSM 100022</strain>
    </source>
</reference>